<keyword evidence="3" id="KW-1185">Reference proteome</keyword>
<evidence type="ECO:0000256" key="1">
    <source>
        <dbReference type="SAM" id="MobiDB-lite"/>
    </source>
</evidence>
<dbReference type="Proteomes" id="UP000737391">
    <property type="component" value="Unassembled WGS sequence"/>
</dbReference>
<organism evidence="2 3">
    <name type="scientific">Fusarium agapanthi</name>
    <dbReference type="NCBI Taxonomy" id="1803897"/>
    <lineage>
        <taxon>Eukaryota</taxon>
        <taxon>Fungi</taxon>
        <taxon>Dikarya</taxon>
        <taxon>Ascomycota</taxon>
        <taxon>Pezizomycotina</taxon>
        <taxon>Sordariomycetes</taxon>
        <taxon>Hypocreomycetidae</taxon>
        <taxon>Hypocreales</taxon>
        <taxon>Nectriaceae</taxon>
        <taxon>Fusarium</taxon>
        <taxon>Fusarium fujikuroi species complex</taxon>
    </lineage>
</organism>
<feature type="compositionally biased region" description="Acidic residues" evidence="1">
    <location>
        <begin position="459"/>
        <end position="471"/>
    </location>
</feature>
<name>A0A9P5B188_9HYPO</name>
<evidence type="ECO:0000313" key="2">
    <source>
        <dbReference type="EMBL" id="KAF4493469.1"/>
    </source>
</evidence>
<feature type="compositionally biased region" description="Basic and acidic residues" evidence="1">
    <location>
        <begin position="472"/>
        <end position="512"/>
    </location>
</feature>
<dbReference type="OrthoDB" id="5130600at2759"/>
<feature type="compositionally biased region" description="Basic residues" evidence="1">
    <location>
        <begin position="519"/>
        <end position="531"/>
    </location>
</feature>
<protein>
    <submittedName>
        <fullName evidence="2">Uncharacterized protein</fullName>
    </submittedName>
</protein>
<feature type="compositionally biased region" description="Basic and acidic residues" evidence="1">
    <location>
        <begin position="368"/>
        <end position="389"/>
    </location>
</feature>
<proteinExistence type="predicted"/>
<feature type="compositionally biased region" description="Basic and acidic residues" evidence="1">
    <location>
        <begin position="15"/>
        <end position="59"/>
    </location>
</feature>
<feature type="compositionally biased region" description="Basic residues" evidence="1">
    <location>
        <begin position="1"/>
        <end position="11"/>
    </location>
</feature>
<feature type="compositionally biased region" description="Basic and acidic residues" evidence="1">
    <location>
        <begin position="429"/>
        <end position="458"/>
    </location>
</feature>
<evidence type="ECO:0000313" key="3">
    <source>
        <dbReference type="Proteomes" id="UP000737391"/>
    </source>
</evidence>
<gene>
    <name evidence="2" type="ORF">FAGAP_10425</name>
</gene>
<feature type="region of interest" description="Disordered" evidence="1">
    <location>
        <begin position="1"/>
        <end position="59"/>
    </location>
</feature>
<dbReference type="AlphaFoldDB" id="A0A9P5B188"/>
<dbReference type="EMBL" id="LUFC02000892">
    <property type="protein sequence ID" value="KAF4493469.1"/>
    <property type="molecule type" value="Genomic_DNA"/>
</dbReference>
<reference evidence="2" key="1">
    <citation type="submission" date="2020-01" db="EMBL/GenBank/DDBJ databases">
        <title>Identification and distribution of gene clusters putatively required for synthesis of sphingolipid metabolism inhibitors in phylogenetically diverse species of the filamentous fungus Fusarium.</title>
        <authorList>
            <person name="Kim H.-S."/>
            <person name="Busman M."/>
            <person name="Brown D.W."/>
            <person name="Divon H."/>
            <person name="Uhlig S."/>
            <person name="Proctor R.H."/>
        </authorList>
    </citation>
    <scope>NUCLEOTIDE SEQUENCE</scope>
    <source>
        <strain evidence="2">NRRL 31653</strain>
    </source>
</reference>
<feature type="region of interest" description="Disordered" evidence="1">
    <location>
        <begin position="368"/>
        <end position="531"/>
    </location>
</feature>
<comment type="caution">
    <text evidence="2">The sequence shown here is derived from an EMBL/GenBank/DDBJ whole genome shotgun (WGS) entry which is preliminary data.</text>
</comment>
<accession>A0A9P5B188</accession>
<sequence>MAAPRRSKRIQTLHQTEEGSRRITESSEALNKDHPDGDAPRDLAPKEETPVIDPAVRRAELGKQWEKKRDEEVKERSRKITESKDYLDRMLALERHACEAVRHWNELSGTIESLVHQMDLRGITWDNFDEAVQQKFISFAPNVEELFDVYGMPPCVFQRWVWEIIDENFFSNKGKDIIWTSPYWETQAAMERYLQEHNFPYDNGIASYKYPHWRHATMEFYMALEDSPKKPRRIDPTCVVPILSKALGRYFPKKRDGTLPVVLKHLEDELVATEFLFDSNLTFFSIVFQHPTTHQTCGFPYEPELDGIEGQAMDEIEDDSGEEKLVDFVAEPMLQCRGHDDGYDYHVKTAESPMKVCVDWLQNPKRPRLSEMTRGVREEENEERDKETNEETDEERDKDEKYQEDQEDEEADSSKRVDKEEKEEEEESIREITKDKGKEVKVLTKEEESREKVDKEEDNKDEDNKDEDNKDEDNKGITKDGGKNNKNKEREDKEKDKPEEEGDLTKHEEKKININNTTKSRKKKKNKGKRR</sequence>